<comment type="caution">
    <text evidence="1">The sequence shown here is derived from an EMBL/GenBank/DDBJ whole genome shotgun (WGS) entry which is preliminary data.</text>
</comment>
<dbReference type="Proteomes" id="UP000249390">
    <property type="component" value="Unassembled WGS sequence"/>
</dbReference>
<name>A0A328DAI7_9ASTE</name>
<gene>
    <name evidence="1" type="ORF">DM860_011973</name>
</gene>
<dbReference type="EMBL" id="NQVE01000175">
    <property type="protein sequence ID" value="RAL42190.1"/>
    <property type="molecule type" value="Genomic_DNA"/>
</dbReference>
<evidence type="ECO:0000313" key="1">
    <source>
        <dbReference type="EMBL" id="RAL42190.1"/>
    </source>
</evidence>
<protein>
    <submittedName>
        <fullName evidence="1">Uncharacterized protein</fullName>
    </submittedName>
</protein>
<evidence type="ECO:0000313" key="2">
    <source>
        <dbReference type="Proteomes" id="UP000249390"/>
    </source>
</evidence>
<accession>A0A328DAI7</accession>
<dbReference type="AlphaFoldDB" id="A0A328DAI7"/>
<sequence>MWQHKRKAYVTNGDTLCANVITIGERQNTWNGLCQKLKISIALHYEQGLDGNESILWRWLLGSSRLDAERFSRVLPSTPQETKPGWSAWI</sequence>
<organism evidence="1 2">
    <name type="scientific">Cuscuta australis</name>
    <dbReference type="NCBI Taxonomy" id="267555"/>
    <lineage>
        <taxon>Eukaryota</taxon>
        <taxon>Viridiplantae</taxon>
        <taxon>Streptophyta</taxon>
        <taxon>Embryophyta</taxon>
        <taxon>Tracheophyta</taxon>
        <taxon>Spermatophyta</taxon>
        <taxon>Magnoliopsida</taxon>
        <taxon>eudicotyledons</taxon>
        <taxon>Gunneridae</taxon>
        <taxon>Pentapetalae</taxon>
        <taxon>asterids</taxon>
        <taxon>lamiids</taxon>
        <taxon>Solanales</taxon>
        <taxon>Convolvulaceae</taxon>
        <taxon>Cuscuteae</taxon>
        <taxon>Cuscuta</taxon>
        <taxon>Cuscuta subgen. Grammica</taxon>
        <taxon>Cuscuta sect. Cleistogrammica</taxon>
    </lineage>
</organism>
<proteinExistence type="predicted"/>
<keyword evidence="2" id="KW-1185">Reference proteome</keyword>
<reference evidence="1 2" key="1">
    <citation type="submission" date="2018-06" db="EMBL/GenBank/DDBJ databases">
        <title>The Genome of Cuscuta australis (Dodder) Provides Insight into the Evolution of Plant Parasitism.</title>
        <authorList>
            <person name="Liu H."/>
        </authorList>
    </citation>
    <scope>NUCLEOTIDE SEQUENCE [LARGE SCALE GENOMIC DNA]</scope>
    <source>
        <strain evidence="2">cv. Yunnan</strain>
        <tissue evidence="1">Vines</tissue>
    </source>
</reference>